<protein>
    <recommendedName>
        <fullName evidence="3">Helitron helicase-like domain-containing protein</fullName>
    </recommendedName>
</protein>
<dbReference type="Pfam" id="PF14214">
    <property type="entry name" value="Helitron_like_N"/>
    <property type="match status" value="1"/>
</dbReference>
<keyword evidence="2" id="KW-0472">Membrane</keyword>
<evidence type="ECO:0000313" key="5">
    <source>
        <dbReference type="Proteomes" id="UP000823749"/>
    </source>
</evidence>
<proteinExistence type="predicted"/>
<feature type="compositionally biased region" description="Polar residues" evidence="1">
    <location>
        <begin position="313"/>
        <end position="325"/>
    </location>
</feature>
<sequence>MDNITIFGQADKHLQRTVIEGFLNSFLMQVYIFLVSLYSRKQFCVYRLNSSKKNNVGVVIRDERELNAIRIRESTSSYNFFNLSQITLQVELRQHRNGGVVIRDEFELHNRQEERNVEAKVAEKRKANSIGKGKHKSTCSNNGKENALVDLLHHRNGVVIRDELEIRIPNSTVRLFDNLLKFVLEYIALNDNYISRATLAQRARRDREYRLQQCTAIPLGQCLPVDPPQKRQCLQSLQQNALHANSMALNDNVISKATLAQRVRRDREKRLKQCIAIPLGQRLRVDPPQKRQCLQSVQQITSFTTASRRHPTCSEQGTVSTNGTDPAQKRQRVTHIVSTNLANIVTEPASYLLETRNNSTCLMSLPSRSSAPQRNWSTPTSQIFQEDLSCGVNIENIPTSSRVHSLTHINLGRHYLGKMDILCSHCQALHWMDEKLARSSKKNPLFGTCCLQGTVKLHLLSTPPPPLKALYDGDDVRSKSFRSNTRDYNAANAFTSLGTTLDPRVLSGRGPTPFTIHGELRHRTGSLLPQAGQIGSYAQLYIYDPNSALDIRSRRNPQLRKDVLETIQGSLLEVNAFVGKFRQAYAVLNQLAETGQNLPAHLHYSSSTDRRRYNQPTTDEIAVVVPGDGTKASGMRDIILHLRGDNGLMRINECHPAYLPLHYVLLFPYGELGWEPEMKKWDTRTNQLSSDRLTQLQFYSYRLFERPNEYSTILRSGKLFQEFLVDAWAATEQNRLTYYKLNQDKFRTALYQDFTGIHPDELNPNQIGKRFILPSSFVGGPRHMFEIFQDSMAITRYNQHPDIFLTMTANPNWPEITSALLPHQKPTDRPDLVARVFELKRKALMKEIETNKVFGKKVAHVYTIEFQKRGLPHMHALLFLEGPYKIRTSAQVDNLICAEFPDPNDEPALFETVKSCMVHGPCGARNPNASCMENGKCTKRYPRAFAESTTMDQDGYPIYRRRSDGKVYVVRGHEVDNRDVVPYNPYLSKRFNCHINVEVCAGMRCVKYIHKYIYKGYDRTTMVLGSANEIQQYLDARYIGPPEAAWRIFGQHMHEELPTVTRLTIHLPGMHQFVYNPADSPKTIRNRAAKEVSTLTRFFSWYASNKDAEKYTYQEFPQYFVWKSNQYWSPRVMGYAIGRIYFASPNCGELFYLRLLLTVVKGPDSYESLRTVNNVLYDSFKLACVARGLLEDDEEWIQCLQEASVMKTGYQLRRLFGVILTQCSPLNPCALWKQFCIHICDDLAHKIRTLFSIANPTEAQVED</sequence>
<dbReference type="EMBL" id="JACTNZ010000009">
    <property type="protein sequence ID" value="KAG5531388.1"/>
    <property type="molecule type" value="Genomic_DNA"/>
</dbReference>
<dbReference type="PANTHER" id="PTHR45786">
    <property type="entry name" value="DNA BINDING PROTEIN-LIKE"/>
    <property type="match status" value="1"/>
</dbReference>
<keyword evidence="2" id="KW-1133">Transmembrane helix</keyword>
<feature type="transmembrane region" description="Helical" evidence="2">
    <location>
        <begin position="21"/>
        <end position="39"/>
    </location>
</feature>
<comment type="caution">
    <text evidence="4">The sequence shown here is derived from an EMBL/GenBank/DDBJ whole genome shotgun (WGS) entry which is preliminary data.</text>
</comment>
<gene>
    <name evidence="4" type="ORF">RHGRI_026120</name>
</gene>
<name>A0AAV6IV34_9ERIC</name>
<feature type="region of interest" description="Disordered" evidence="1">
    <location>
        <begin position="306"/>
        <end position="330"/>
    </location>
</feature>
<keyword evidence="2" id="KW-0812">Transmembrane</keyword>
<accession>A0AAV6IV34</accession>
<dbReference type="Proteomes" id="UP000823749">
    <property type="component" value="Chromosome 9"/>
</dbReference>
<dbReference type="InterPro" id="IPR025476">
    <property type="entry name" value="Helitron_helicase-like"/>
</dbReference>
<feature type="domain" description="Helitron helicase-like" evidence="3">
    <location>
        <begin position="698"/>
        <end position="878"/>
    </location>
</feature>
<evidence type="ECO:0000256" key="1">
    <source>
        <dbReference type="SAM" id="MobiDB-lite"/>
    </source>
</evidence>
<organism evidence="4 5">
    <name type="scientific">Rhododendron griersonianum</name>
    <dbReference type="NCBI Taxonomy" id="479676"/>
    <lineage>
        <taxon>Eukaryota</taxon>
        <taxon>Viridiplantae</taxon>
        <taxon>Streptophyta</taxon>
        <taxon>Embryophyta</taxon>
        <taxon>Tracheophyta</taxon>
        <taxon>Spermatophyta</taxon>
        <taxon>Magnoliopsida</taxon>
        <taxon>eudicotyledons</taxon>
        <taxon>Gunneridae</taxon>
        <taxon>Pentapetalae</taxon>
        <taxon>asterids</taxon>
        <taxon>Ericales</taxon>
        <taxon>Ericaceae</taxon>
        <taxon>Ericoideae</taxon>
        <taxon>Rhodoreae</taxon>
        <taxon>Rhododendron</taxon>
    </lineage>
</organism>
<keyword evidence="5" id="KW-1185">Reference proteome</keyword>
<evidence type="ECO:0000313" key="4">
    <source>
        <dbReference type="EMBL" id="KAG5531388.1"/>
    </source>
</evidence>
<evidence type="ECO:0000259" key="3">
    <source>
        <dbReference type="Pfam" id="PF14214"/>
    </source>
</evidence>
<dbReference type="PANTHER" id="PTHR45786:SF74">
    <property type="entry name" value="ATP-DEPENDENT DNA HELICASE"/>
    <property type="match status" value="1"/>
</dbReference>
<reference evidence="4" key="1">
    <citation type="submission" date="2020-08" db="EMBL/GenBank/DDBJ databases">
        <title>Plant Genome Project.</title>
        <authorList>
            <person name="Zhang R.-G."/>
        </authorList>
    </citation>
    <scope>NUCLEOTIDE SEQUENCE</scope>
    <source>
        <strain evidence="4">WSP0</strain>
        <tissue evidence="4">Leaf</tissue>
    </source>
</reference>
<dbReference type="AlphaFoldDB" id="A0AAV6IV34"/>
<evidence type="ECO:0000256" key="2">
    <source>
        <dbReference type="SAM" id="Phobius"/>
    </source>
</evidence>